<sequence>MKSDTNSELHPAIDVQVEKLPTTSEVTSKTATLATVTPQKTGMQAAIEHYGTLVQFVKTVLQKEVDWGYIKGCEKPMLFKPGAEKIAKLFGLKHRIELISKIEDYTGQSVGLDFPLFSFHYKCQLINQAGEVEAEGEGICSSAEWKYRKQGANGIFNSINTICKLAQKRAMIGAILIGCGASEFFSCDLEDLANPTEEKPKQSDRKDELIQQVYAIKEQLNWSKTVAIAFAQKTVGKRSTSEMSIAQLETLIGAMLQELSKIESQKTS</sequence>
<proteinExistence type="predicted"/>
<comment type="caution">
    <text evidence="1">The sequence shown here is derived from an EMBL/GenBank/DDBJ whole genome shotgun (WGS) entry which is preliminary data.</text>
</comment>
<accession>A0ABV4WIT5</accession>
<evidence type="ECO:0000313" key="1">
    <source>
        <dbReference type="EMBL" id="MFB2834997.1"/>
    </source>
</evidence>
<dbReference type="EMBL" id="JBHFNT010000079">
    <property type="protein sequence ID" value="MFB2834997.1"/>
    <property type="molecule type" value="Genomic_DNA"/>
</dbReference>
<dbReference type="Proteomes" id="UP001576780">
    <property type="component" value="Unassembled WGS sequence"/>
</dbReference>
<name>A0ABV4WIT5_9CYAN</name>
<keyword evidence="2" id="KW-1185">Reference proteome</keyword>
<reference evidence="1 2" key="1">
    <citation type="submission" date="2024-09" db="EMBL/GenBank/DDBJ databases">
        <title>Floridaenema gen nov. (Aerosakkonemataceae, Aerosakkonematales ord. nov., Cyanobacteria) from benthic tropical and subtropical fresh waters, with the description of four new species.</title>
        <authorList>
            <person name="Moretto J.A."/>
            <person name="Berthold D.E."/>
            <person name="Lefler F.W."/>
            <person name="Huang I.-S."/>
            <person name="Laughinghouse H. IV."/>
        </authorList>
    </citation>
    <scope>NUCLEOTIDE SEQUENCE [LARGE SCALE GENOMIC DNA]</scope>
    <source>
        <strain evidence="1 2">BLCC-F167</strain>
    </source>
</reference>
<gene>
    <name evidence="1" type="ORF">ACE1CA_10735</name>
</gene>
<dbReference type="RefSeq" id="WP_413277424.1">
    <property type="nucleotide sequence ID" value="NZ_JBHFNT010000079.1"/>
</dbReference>
<evidence type="ECO:0000313" key="2">
    <source>
        <dbReference type="Proteomes" id="UP001576780"/>
    </source>
</evidence>
<organism evidence="1 2">
    <name type="scientific">Floridaenema evergladense BLCC-F167</name>
    <dbReference type="NCBI Taxonomy" id="3153639"/>
    <lineage>
        <taxon>Bacteria</taxon>
        <taxon>Bacillati</taxon>
        <taxon>Cyanobacteriota</taxon>
        <taxon>Cyanophyceae</taxon>
        <taxon>Oscillatoriophycideae</taxon>
        <taxon>Aerosakkonematales</taxon>
        <taxon>Aerosakkonemataceae</taxon>
        <taxon>Floridanema</taxon>
        <taxon>Floridanema evergladense</taxon>
    </lineage>
</organism>
<protein>
    <submittedName>
        <fullName evidence="1">Uncharacterized protein</fullName>
    </submittedName>
</protein>